<dbReference type="AlphaFoldDB" id="A0A914YD35"/>
<sequence>MEDQIFNPEDPKFKCCCGCCHVTTGTKIICILSLIGTTAVIVPFVGLHPSPEIIGLGITLFLVSIFIFISPFFGIKKRNPNMLIPLLVILGIGVIYVVTKNVLGVIDFLSNPETPQTWPFESKPDTRYAVVLAAFIVKAVVSIALNLWYFFIAFRCYQYLTLKNKAEILPMHQ</sequence>
<evidence type="ECO:0000256" key="1">
    <source>
        <dbReference type="SAM" id="Phobius"/>
    </source>
</evidence>
<feature type="transmembrane region" description="Helical" evidence="1">
    <location>
        <begin position="28"/>
        <end position="47"/>
    </location>
</feature>
<feature type="transmembrane region" description="Helical" evidence="1">
    <location>
        <begin position="128"/>
        <end position="154"/>
    </location>
</feature>
<evidence type="ECO:0000313" key="3">
    <source>
        <dbReference type="WBParaSite" id="PSU_v2.g18136.t1"/>
    </source>
</evidence>
<dbReference type="Proteomes" id="UP000887577">
    <property type="component" value="Unplaced"/>
</dbReference>
<dbReference type="PANTHER" id="PTHR34851">
    <property type="entry name" value="PROTEIN CBG05235-RELATED"/>
    <property type="match status" value="1"/>
</dbReference>
<protein>
    <submittedName>
        <fullName evidence="3">Uncharacterized protein</fullName>
    </submittedName>
</protein>
<keyword evidence="2" id="KW-1185">Reference proteome</keyword>
<keyword evidence="1" id="KW-0812">Transmembrane</keyword>
<organism evidence="2 3">
    <name type="scientific">Panagrolaimus superbus</name>
    <dbReference type="NCBI Taxonomy" id="310955"/>
    <lineage>
        <taxon>Eukaryota</taxon>
        <taxon>Metazoa</taxon>
        <taxon>Ecdysozoa</taxon>
        <taxon>Nematoda</taxon>
        <taxon>Chromadorea</taxon>
        <taxon>Rhabditida</taxon>
        <taxon>Tylenchina</taxon>
        <taxon>Panagrolaimomorpha</taxon>
        <taxon>Panagrolaimoidea</taxon>
        <taxon>Panagrolaimidae</taxon>
        <taxon>Panagrolaimus</taxon>
    </lineage>
</organism>
<reference evidence="3" key="1">
    <citation type="submission" date="2022-11" db="UniProtKB">
        <authorList>
            <consortium name="WormBaseParasite"/>
        </authorList>
    </citation>
    <scope>IDENTIFICATION</scope>
</reference>
<name>A0A914YD35_9BILA</name>
<evidence type="ECO:0000313" key="2">
    <source>
        <dbReference type="Proteomes" id="UP000887577"/>
    </source>
</evidence>
<proteinExistence type="predicted"/>
<feature type="transmembrane region" description="Helical" evidence="1">
    <location>
        <begin position="82"/>
        <end position="99"/>
    </location>
</feature>
<dbReference type="WBParaSite" id="PSU_v2.g18136.t1">
    <property type="protein sequence ID" value="PSU_v2.g18136.t1"/>
    <property type="gene ID" value="PSU_v2.g18136"/>
</dbReference>
<feature type="transmembrane region" description="Helical" evidence="1">
    <location>
        <begin position="53"/>
        <end position="75"/>
    </location>
</feature>
<dbReference type="PANTHER" id="PTHR34851:SF5">
    <property type="entry name" value="MARVEL DOMAIN-CONTAINING PROTEIN"/>
    <property type="match status" value="1"/>
</dbReference>
<accession>A0A914YD35</accession>
<keyword evidence="1" id="KW-1133">Transmembrane helix</keyword>
<keyword evidence="1" id="KW-0472">Membrane</keyword>